<accession>A0ABQ9I9J8</accession>
<dbReference type="SUPFAM" id="SSF53756">
    <property type="entry name" value="UDP-Glycosyltransferase/glycogen phosphorylase"/>
    <property type="match status" value="1"/>
</dbReference>
<dbReference type="Pfam" id="PF00201">
    <property type="entry name" value="UDPGT"/>
    <property type="match status" value="1"/>
</dbReference>
<evidence type="ECO:0000256" key="2">
    <source>
        <dbReference type="ARBA" id="ARBA00022676"/>
    </source>
</evidence>
<organism evidence="5 6">
    <name type="scientific">Dryococelus australis</name>
    <dbReference type="NCBI Taxonomy" id="614101"/>
    <lineage>
        <taxon>Eukaryota</taxon>
        <taxon>Metazoa</taxon>
        <taxon>Ecdysozoa</taxon>
        <taxon>Arthropoda</taxon>
        <taxon>Hexapoda</taxon>
        <taxon>Insecta</taxon>
        <taxon>Pterygota</taxon>
        <taxon>Neoptera</taxon>
        <taxon>Polyneoptera</taxon>
        <taxon>Phasmatodea</taxon>
        <taxon>Verophasmatodea</taxon>
        <taxon>Anareolatae</taxon>
        <taxon>Phasmatidae</taxon>
        <taxon>Eurycanthinae</taxon>
        <taxon>Dryococelus</taxon>
    </lineage>
</organism>
<dbReference type="Proteomes" id="UP001159363">
    <property type="component" value="Chromosome 2"/>
</dbReference>
<evidence type="ECO:0000256" key="1">
    <source>
        <dbReference type="ARBA" id="ARBA00009995"/>
    </source>
</evidence>
<dbReference type="EMBL" id="JARBHB010000002">
    <property type="protein sequence ID" value="KAJ8893343.1"/>
    <property type="molecule type" value="Genomic_DNA"/>
</dbReference>
<keyword evidence="3" id="KW-0808">Transferase</keyword>
<reference evidence="5 6" key="1">
    <citation type="submission" date="2023-02" db="EMBL/GenBank/DDBJ databases">
        <title>LHISI_Scaffold_Assembly.</title>
        <authorList>
            <person name="Stuart O.P."/>
            <person name="Cleave R."/>
            <person name="Magrath M.J.L."/>
            <person name="Mikheyev A.S."/>
        </authorList>
    </citation>
    <scope>NUCLEOTIDE SEQUENCE [LARGE SCALE GENOMIC DNA]</scope>
    <source>
        <strain evidence="5">Daus_M_001</strain>
        <tissue evidence="5">Leg muscle</tissue>
    </source>
</reference>
<feature type="chain" id="PRO_5046263970" description="UDP-glucuronosyltransferase" evidence="4">
    <location>
        <begin position="21"/>
        <end position="251"/>
    </location>
</feature>
<dbReference type="Gene3D" id="3.40.50.2000">
    <property type="entry name" value="Glycogen Phosphorylase B"/>
    <property type="match status" value="1"/>
</dbReference>
<proteinExistence type="inferred from homology"/>
<evidence type="ECO:0008006" key="7">
    <source>
        <dbReference type="Google" id="ProtNLM"/>
    </source>
</evidence>
<evidence type="ECO:0000313" key="6">
    <source>
        <dbReference type="Proteomes" id="UP001159363"/>
    </source>
</evidence>
<dbReference type="PANTHER" id="PTHR48043:SF145">
    <property type="entry name" value="FI06409P-RELATED"/>
    <property type="match status" value="1"/>
</dbReference>
<evidence type="ECO:0000313" key="5">
    <source>
        <dbReference type="EMBL" id="KAJ8893343.1"/>
    </source>
</evidence>
<comment type="similarity">
    <text evidence="1">Belongs to the UDP-glycosyltransferase family.</text>
</comment>
<keyword evidence="6" id="KW-1185">Reference proteome</keyword>
<dbReference type="InterPro" id="IPR050271">
    <property type="entry name" value="UDP-glycosyltransferase"/>
</dbReference>
<keyword evidence="2" id="KW-0328">Glycosyltransferase</keyword>
<name>A0ABQ9I9J8_9NEOP</name>
<dbReference type="InterPro" id="IPR002213">
    <property type="entry name" value="UDP_glucos_trans"/>
</dbReference>
<evidence type="ECO:0000256" key="3">
    <source>
        <dbReference type="ARBA" id="ARBA00022679"/>
    </source>
</evidence>
<evidence type="ECO:0000256" key="4">
    <source>
        <dbReference type="SAM" id="SignalP"/>
    </source>
</evidence>
<feature type="signal peptide" evidence="4">
    <location>
        <begin position="1"/>
        <end position="20"/>
    </location>
</feature>
<keyword evidence="4" id="KW-0732">Signal</keyword>
<protein>
    <recommendedName>
        <fullName evidence="7">UDP-glucuronosyltransferase</fullName>
    </recommendedName>
</protein>
<dbReference type="PANTHER" id="PTHR48043">
    <property type="entry name" value="EG:EG0003.4 PROTEIN-RELATED"/>
    <property type="match status" value="1"/>
</dbReference>
<gene>
    <name evidence="5" type="ORF">PR048_005934</name>
</gene>
<sequence length="251" mass="28422">MSVVSCKVVCSALILAAALAGEGARILGVFPVPSLSHQVVYRALMTELASRGHELVVITPEPIRDPAPANYTQIDVSFMFDFYRKQFNFASMKLDRMSQYDVIVALLGVGERLCEMLLDHKPVTELISPNSMVHFDLVFVEWLDMLSLYSFAHKFSAPMIGISSLPPFGIGYSAVGNPINPSYIPDIFMPYSDQMTFFERMDNFIYYMRMNYFFYSKLLPRHQAIADRTLRVFSSQFGSASHQCQHAILQL</sequence>
<comment type="caution">
    <text evidence="5">The sequence shown here is derived from an EMBL/GenBank/DDBJ whole genome shotgun (WGS) entry which is preliminary data.</text>
</comment>